<protein>
    <submittedName>
        <fullName evidence="1">Uncharacterized protein</fullName>
    </submittedName>
</protein>
<keyword evidence="2" id="KW-1185">Reference proteome</keyword>
<proteinExistence type="predicted"/>
<organism evidence="1 2">
    <name type="scientific">Eumeta variegata</name>
    <name type="common">Bagworm moth</name>
    <name type="synonym">Eumeta japonica</name>
    <dbReference type="NCBI Taxonomy" id="151549"/>
    <lineage>
        <taxon>Eukaryota</taxon>
        <taxon>Metazoa</taxon>
        <taxon>Ecdysozoa</taxon>
        <taxon>Arthropoda</taxon>
        <taxon>Hexapoda</taxon>
        <taxon>Insecta</taxon>
        <taxon>Pterygota</taxon>
        <taxon>Neoptera</taxon>
        <taxon>Endopterygota</taxon>
        <taxon>Lepidoptera</taxon>
        <taxon>Glossata</taxon>
        <taxon>Ditrysia</taxon>
        <taxon>Tineoidea</taxon>
        <taxon>Psychidae</taxon>
        <taxon>Oiketicinae</taxon>
        <taxon>Eumeta</taxon>
    </lineage>
</organism>
<evidence type="ECO:0000313" key="2">
    <source>
        <dbReference type="Proteomes" id="UP000299102"/>
    </source>
</evidence>
<dbReference type="OrthoDB" id="8060926at2759"/>
<sequence length="161" mass="18238">MAFFKAIGTFIEDCGLTNIMTESDLIAEENKNLTVQQTVIEYLTAFSQHQDNSPQVQHPETENLLQLYDQYIAETLEDKHDDTHLGLRTEIAKGSFGIRRTNKPFSRIPVDLTLEQTINGEAARRLTGIVNLTSSISARQRWAQNDGARAEKISHCNNLKY</sequence>
<name>A0A4C1XTY0_EUMVA</name>
<dbReference type="EMBL" id="BGZK01000983">
    <property type="protein sequence ID" value="GBP67436.1"/>
    <property type="molecule type" value="Genomic_DNA"/>
</dbReference>
<gene>
    <name evidence="1" type="ORF">EVAR_47155_1</name>
</gene>
<evidence type="ECO:0000313" key="1">
    <source>
        <dbReference type="EMBL" id="GBP67436.1"/>
    </source>
</evidence>
<accession>A0A4C1XTY0</accession>
<comment type="caution">
    <text evidence="1">The sequence shown here is derived from an EMBL/GenBank/DDBJ whole genome shotgun (WGS) entry which is preliminary data.</text>
</comment>
<dbReference type="AlphaFoldDB" id="A0A4C1XTY0"/>
<reference evidence="1 2" key="1">
    <citation type="journal article" date="2019" name="Commun. Biol.">
        <title>The bagworm genome reveals a unique fibroin gene that provides high tensile strength.</title>
        <authorList>
            <person name="Kono N."/>
            <person name="Nakamura H."/>
            <person name="Ohtoshi R."/>
            <person name="Tomita M."/>
            <person name="Numata K."/>
            <person name="Arakawa K."/>
        </authorList>
    </citation>
    <scope>NUCLEOTIDE SEQUENCE [LARGE SCALE GENOMIC DNA]</scope>
</reference>
<dbReference type="Proteomes" id="UP000299102">
    <property type="component" value="Unassembled WGS sequence"/>
</dbReference>